<feature type="compositionally biased region" description="Polar residues" evidence="1">
    <location>
        <begin position="793"/>
        <end position="804"/>
    </location>
</feature>
<dbReference type="EMBL" id="QMFB01000001">
    <property type="protein sequence ID" value="RAV22681.1"/>
    <property type="molecule type" value="Genomic_DNA"/>
</dbReference>
<comment type="caution">
    <text evidence="2">The sequence shown here is derived from an EMBL/GenBank/DDBJ whole genome shotgun (WGS) entry which is preliminary data.</text>
</comment>
<evidence type="ECO:0000256" key="1">
    <source>
        <dbReference type="SAM" id="MobiDB-lite"/>
    </source>
</evidence>
<accession>A0A329MRT2</accession>
<keyword evidence="3" id="KW-1185">Reference proteome</keyword>
<evidence type="ECO:0000313" key="2">
    <source>
        <dbReference type="EMBL" id="RAV22681.1"/>
    </source>
</evidence>
<name>A0A329MRT2_9BACL</name>
<evidence type="ECO:0000313" key="3">
    <source>
        <dbReference type="Proteomes" id="UP000250369"/>
    </source>
</evidence>
<reference evidence="2 3" key="1">
    <citation type="journal article" date="2009" name="Int. J. Syst. Evol. Microbiol.">
        <title>Paenibacillus contaminans sp. nov., isolated from a contaminated laboratory plate.</title>
        <authorList>
            <person name="Chou J.H."/>
            <person name="Lee J.H."/>
            <person name="Lin M.C."/>
            <person name="Chang P.S."/>
            <person name="Arun A.B."/>
            <person name="Young C.C."/>
            <person name="Chen W.M."/>
        </authorList>
    </citation>
    <scope>NUCLEOTIDE SEQUENCE [LARGE SCALE GENOMIC DNA]</scope>
    <source>
        <strain evidence="2 3">CKOBP-6</strain>
    </source>
</reference>
<dbReference type="NCBIfam" id="TIGR01760">
    <property type="entry name" value="tape_meas_TP901"/>
    <property type="match status" value="1"/>
</dbReference>
<protein>
    <submittedName>
        <fullName evidence="2">Phage tail tape measure protein</fullName>
    </submittedName>
</protein>
<dbReference type="AlphaFoldDB" id="A0A329MRT2"/>
<proteinExistence type="predicted"/>
<feature type="region of interest" description="Disordered" evidence="1">
    <location>
        <begin position="789"/>
        <end position="809"/>
    </location>
</feature>
<sequence length="919" mass="100313">MANTQERLGMRAELDDKPFLQALARIEKQLNKLNQMTNKMGTGLDKSLQKPLNSMKKMEAAISKLEKSISKVATGNQKLGNSINTMNTHMNRNVSIAQRQTSNYTRQAQAISRLNTQLTTYTRNSQTAARTAQQTAQATASATSSINSGSTNNGLYVAGSALDSLGNQMIAGGATAVYGSKGLADKYESFAKNQLRIYVLEDGMGEKEYREMQNKSLKTAKKYGVDPDSFSRGMYDAISVMDSYKNFEPNMELLAKSSMGFLVDPTVSSSVMSTGFINFNLDNDEKMRNFYDSMYAMVKTSKAEMSELAPYVSEIAPWFANGDPNKERAYEEMFTLYGAVSKTHRPAQSATMTQRFMQDFQNLTKNLELNKAIQWLNEESNWQGEKFDYLDTGYMRKHGSIQTALQAEKVYKALKSMEGDPEVAEHVQAGSFFGQSNTKKFLETLGNNNFRALNESINNMANKNGMLDEAYNKIKETDEGKYMAAKERLDAELIELGREITPVMADLVEALNGVLGAVNSLPDWVKKLITTIVVWGGAMSIIGGGLAKAVGIPMKTIGGVGRLFGKGGTAAARGAATATAAGSTAATAAASSSGLWGTLAATGLGSWFGNMRNRVAGHESTRLSSDFNRLSNRVGSTTTRMGRLSQNLGAVVGRFPVLDGALGRLTQNFKNLSLTSKLVGGATAVGTGVGAYATTSAVMNANDGYILNKVNDYFMKVSDSKWGFQHLLPWNGAIKGLDTTFELMGLGGFGMNWGRSDIGAELNEKKLDEIKKKGYEVDEVTGQLIKIEDNDPWTESPNDNTQSPYYGKDLLDRDKKKKDSGFEWHYNTPDRVNFVEMPTLRKMMDITGGQSAKSAATSSVERSKQTITNNLGGITFNIPQTDNLNEVRKMIETAMTKVLTDLSKNTGRGGSTLNSSSRV</sequence>
<dbReference type="InterPro" id="IPR010090">
    <property type="entry name" value="Phage_tape_meas"/>
</dbReference>
<organism evidence="2 3">
    <name type="scientific">Paenibacillus contaminans</name>
    <dbReference type="NCBI Taxonomy" id="450362"/>
    <lineage>
        <taxon>Bacteria</taxon>
        <taxon>Bacillati</taxon>
        <taxon>Bacillota</taxon>
        <taxon>Bacilli</taxon>
        <taxon>Bacillales</taxon>
        <taxon>Paenibacillaceae</taxon>
        <taxon>Paenibacillus</taxon>
    </lineage>
</organism>
<dbReference type="RefSeq" id="WP_113028792.1">
    <property type="nucleotide sequence ID" value="NZ_QMFB01000001.1"/>
</dbReference>
<gene>
    <name evidence="2" type="ORF">DQG23_00220</name>
</gene>
<dbReference type="Proteomes" id="UP000250369">
    <property type="component" value="Unassembled WGS sequence"/>
</dbReference>